<keyword evidence="2" id="KW-1185">Reference proteome</keyword>
<gene>
    <name evidence="1" type="ORF">QG404_07500</name>
</gene>
<protein>
    <submittedName>
        <fullName evidence="1">Uncharacterized protein</fullName>
    </submittedName>
</protein>
<proteinExistence type="predicted"/>
<evidence type="ECO:0000313" key="2">
    <source>
        <dbReference type="Proteomes" id="UP001231859"/>
    </source>
</evidence>
<name>A0ABY8P5B7_9GAMM</name>
<dbReference type="Proteomes" id="UP001231859">
    <property type="component" value="Chromosome"/>
</dbReference>
<dbReference type="EMBL" id="CP123759">
    <property type="protein sequence ID" value="WGO84698.1"/>
    <property type="molecule type" value="Genomic_DNA"/>
</dbReference>
<accession>A0ABY8P5B7</accession>
<reference evidence="1 2" key="1">
    <citation type="submission" date="2023-04" db="EMBL/GenBank/DDBJ databases">
        <title>Genome dynamics across the evolutionary transition to endosymbiosis.</title>
        <authorList>
            <person name="Siozios S."/>
            <person name="Nadal-Jimenez P."/>
            <person name="Azagi T."/>
            <person name="Sprong H."/>
            <person name="Frost C.L."/>
            <person name="Parratt S.R."/>
            <person name="Taylor G."/>
            <person name="Brettell L."/>
            <person name="Lew K.C."/>
            <person name="Croft L."/>
            <person name="King K.C."/>
            <person name="Brockhurst M.A."/>
            <person name="Hypsa V."/>
            <person name="Novakova E."/>
            <person name="Darby A.C."/>
            <person name="Hurst G.D.D."/>
        </authorList>
    </citation>
    <scope>NUCLEOTIDE SEQUENCE [LARGE SCALE GENOMIC DNA]</scope>
    <source>
        <strain evidence="2">aApi_AU</strain>
    </source>
</reference>
<organism evidence="1 2">
    <name type="scientific">Arsenophonus apicola</name>
    <dbReference type="NCBI Taxonomy" id="2879119"/>
    <lineage>
        <taxon>Bacteria</taxon>
        <taxon>Pseudomonadati</taxon>
        <taxon>Pseudomonadota</taxon>
        <taxon>Gammaproteobacteria</taxon>
        <taxon>Enterobacterales</taxon>
        <taxon>Morganellaceae</taxon>
        <taxon>Arsenophonus</taxon>
    </lineage>
</organism>
<dbReference type="RefSeq" id="WP_280939655.1">
    <property type="nucleotide sequence ID" value="NZ_CP123759.1"/>
</dbReference>
<evidence type="ECO:0000313" key="1">
    <source>
        <dbReference type="EMBL" id="WGO84698.1"/>
    </source>
</evidence>
<sequence length="61" mass="7153">MIERLSTHRSRYRNFTIIKLPAKTMAPFTRYNVQHDDSSFGLFDSMADATMYIDSLYGDKK</sequence>